<sequence>MKKKIYWKDIFKSFTGSLGRFLSITVLMFLGAFALLGLKVVSPDMQKTAIDYLSSHKTMDLSVIASSGLSKADQDELKQTKGATVEFAYMTDVTTKDKDDAVRIFSKTKTLSQYQLVSGHLPRKSHQIALSETLKKDYKLGDTINFKQKSNGILRVTTYKIVGFVKSSEIWSFKNLGSSTAGDGNLTGYAVTLPDSFSSPVYSIARLRYDDLKNLNPFSTTYTRGLEKKQEDLDQVLTDNGTKRLEEIKKDKQASINQAQAKLNQAQAALNQEEKLLPYLSGPQLVAAQASLAQGKVKLAQNQASIKDAQTKLDKLERPTYQTYSRTTLPGGEGYQTYRDISRNVNQIGNIFPVVLYLVAALVTFTTMTRFVNEERTNSGLLKALGYSNHDVIKKFVIYGLVASLLGTVLGILGGHYYLPAIIVKNALKLTVIKKIHFYFYWSYTLLAFGLTFISAVLPAFLVARRELSEKPAQLLLPKPPVTGSKILLERLGFIWRHLSFTQKVTMRNIFRYKQRMAMTVFGVAGSLALLFAGLGLQSSLGKLVDHQFGQLTPYHMLLIRNSQADKDQGAKVDSYMKSNQVASYQSIHSESIDEKIKGQDEKKTITLMTSQSSDFGKFIHLLDVKTNQSLKLAKKGAIITQKLAEFYKVKPGDTIKIKDQDGKKRTIKVVAIVQMNAGHYIFMKDSYYEQVFGHKPDHNSDLVRLKNASQSNISKQSAHLLKMTGVAGLTQNSSMINMVNTAIGGLNASMSVLVVVSIALGIVILYNLTNINVAERIRELSTIKVLGFHSWEVMLYIYRETILLSLVGMALGLFGGYYLHAFIINMMSQDRVYPQEMDFHVYLVPIFVVTGILLALGWVVYRRLKTVDMLEALKSVD</sequence>
<keyword evidence="5 7" id="KW-0472">Membrane</keyword>
<feature type="transmembrane region" description="Helical" evidence="7">
    <location>
        <begin position="517"/>
        <end position="537"/>
    </location>
</feature>
<evidence type="ECO:0000256" key="7">
    <source>
        <dbReference type="SAM" id="Phobius"/>
    </source>
</evidence>
<comment type="subcellular location">
    <subcellularLocation>
        <location evidence="1">Cell membrane</location>
        <topology evidence="1">Multi-pass membrane protein</topology>
    </subcellularLocation>
</comment>
<dbReference type="PANTHER" id="PTHR30287">
    <property type="entry name" value="MEMBRANE COMPONENT OF PREDICTED ABC SUPERFAMILY METABOLITE UPTAKE TRANSPORTER"/>
    <property type="match status" value="1"/>
</dbReference>
<feature type="transmembrane region" description="Helical" evidence="7">
    <location>
        <begin position="840"/>
        <end position="862"/>
    </location>
</feature>
<evidence type="ECO:0000256" key="1">
    <source>
        <dbReference type="ARBA" id="ARBA00004651"/>
    </source>
</evidence>
<feature type="domain" description="ABC3 transporter permease C-terminal" evidence="8">
    <location>
        <begin position="753"/>
        <end position="858"/>
    </location>
</feature>
<dbReference type="PANTHER" id="PTHR30287:SF1">
    <property type="entry name" value="INNER MEMBRANE PROTEIN"/>
    <property type="match status" value="1"/>
</dbReference>
<evidence type="ECO:0000259" key="8">
    <source>
        <dbReference type="Pfam" id="PF02687"/>
    </source>
</evidence>
<keyword evidence="2" id="KW-1003">Cell membrane</keyword>
<evidence type="ECO:0000256" key="2">
    <source>
        <dbReference type="ARBA" id="ARBA00022475"/>
    </source>
</evidence>
<dbReference type="Proteomes" id="UP000254082">
    <property type="component" value="Unassembled WGS sequence"/>
</dbReference>
<keyword evidence="10" id="KW-1185">Reference proteome</keyword>
<dbReference type="GO" id="GO:0005886">
    <property type="term" value="C:plasma membrane"/>
    <property type="evidence" value="ECO:0007669"/>
    <property type="project" value="UniProtKB-SubCell"/>
</dbReference>
<keyword evidence="6" id="KW-0175">Coiled coil</keyword>
<feature type="transmembrane region" description="Helical" evidence="7">
    <location>
        <begin position="21"/>
        <end position="41"/>
    </location>
</feature>
<keyword evidence="3 7" id="KW-0812">Transmembrane</keyword>
<reference evidence="9 10" key="1">
    <citation type="submission" date="2018-06" db="EMBL/GenBank/DDBJ databases">
        <authorList>
            <consortium name="Pathogen Informatics"/>
            <person name="Doyle S."/>
        </authorList>
    </citation>
    <scope>NUCLEOTIDE SEQUENCE [LARGE SCALE GENOMIC DNA]</scope>
    <source>
        <strain evidence="10">NCTC 11391</strain>
    </source>
</reference>
<accession>A0A380JAZ3</accession>
<feature type="transmembrane region" description="Helical" evidence="7">
    <location>
        <begin position="749"/>
        <end position="769"/>
    </location>
</feature>
<feature type="transmembrane region" description="Helical" evidence="7">
    <location>
        <begin position="351"/>
        <end position="372"/>
    </location>
</feature>
<feature type="transmembrane region" description="Helical" evidence="7">
    <location>
        <begin position="439"/>
        <end position="464"/>
    </location>
</feature>
<evidence type="ECO:0000256" key="6">
    <source>
        <dbReference type="SAM" id="Coils"/>
    </source>
</evidence>
<feature type="domain" description="ABC3 transporter permease C-terminal" evidence="8">
    <location>
        <begin position="350"/>
        <end position="466"/>
    </location>
</feature>
<evidence type="ECO:0000256" key="5">
    <source>
        <dbReference type="ARBA" id="ARBA00023136"/>
    </source>
</evidence>
<feature type="transmembrane region" description="Helical" evidence="7">
    <location>
        <begin position="396"/>
        <end position="419"/>
    </location>
</feature>
<name>A0A380JAZ3_STRDO</name>
<proteinExistence type="predicted"/>
<feature type="transmembrane region" description="Helical" evidence="7">
    <location>
        <begin position="802"/>
        <end position="820"/>
    </location>
</feature>
<gene>
    <name evidence="9" type="ORF">NCTC11391_00232</name>
</gene>
<keyword evidence="4 7" id="KW-1133">Transmembrane helix</keyword>
<dbReference type="InterPro" id="IPR038766">
    <property type="entry name" value="Membrane_comp_ABC_pdt"/>
</dbReference>
<dbReference type="AlphaFoldDB" id="A0A380JAZ3"/>
<evidence type="ECO:0000313" key="9">
    <source>
        <dbReference type="EMBL" id="SUN35255.1"/>
    </source>
</evidence>
<evidence type="ECO:0000256" key="3">
    <source>
        <dbReference type="ARBA" id="ARBA00022692"/>
    </source>
</evidence>
<dbReference type="RefSeq" id="WP_002996061.1">
    <property type="nucleotide sequence ID" value="NZ_UHFA01000002.1"/>
</dbReference>
<evidence type="ECO:0000256" key="4">
    <source>
        <dbReference type="ARBA" id="ARBA00022989"/>
    </source>
</evidence>
<evidence type="ECO:0000313" key="10">
    <source>
        <dbReference type="Proteomes" id="UP000254082"/>
    </source>
</evidence>
<dbReference type="Pfam" id="PF02687">
    <property type="entry name" value="FtsX"/>
    <property type="match status" value="2"/>
</dbReference>
<organism evidence="9 10">
    <name type="scientific">Streptococcus downei MFe28</name>
    <dbReference type="NCBI Taxonomy" id="764290"/>
    <lineage>
        <taxon>Bacteria</taxon>
        <taxon>Bacillati</taxon>
        <taxon>Bacillota</taxon>
        <taxon>Bacilli</taxon>
        <taxon>Lactobacillales</taxon>
        <taxon>Streptococcaceae</taxon>
        <taxon>Streptococcus</taxon>
    </lineage>
</organism>
<dbReference type="OrthoDB" id="5137249at2"/>
<feature type="coiled-coil region" evidence="6">
    <location>
        <begin position="242"/>
        <end position="276"/>
    </location>
</feature>
<dbReference type="EMBL" id="UHFA01000002">
    <property type="protein sequence ID" value="SUN35255.1"/>
    <property type="molecule type" value="Genomic_DNA"/>
</dbReference>
<protein>
    <submittedName>
        <fullName evidence="9">ABC transporter permease</fullName>
    </submittedName>
</protein>
<dbReference type="InterPro" id="IPR003838">
    <property type="entry name" value="ABC3_permease_C"/>
</dbReference>